<dbReference type="CDD" id="cd05284">
    <property type="entry name" value="arabinose_DH_like"/>
    <property type="match status" value="1"/>
</dbReference>
<dbReference type="GO" id="GO:0004022">
    <property type="term" value="F:alcohol dehydrogenase (NAD+) activity"/>
    <property type="evidence" value="ECO:0007669"/>
    <property type="project" value="UniProtKB-EC"/>
</dbReference>
<evidence type="ECO:0000256" key="1">
    <source>
        <dbReference type="ARBA" id="ARBA00001947"/>
    </source>
</evidence>
<evidence type="ECO:0000256" key="7">
    <source>
        <dbReference type="RuleBase" id="RU361277"/>
    </source>
</evidence>
<dbReference type="InterPro" id="IPR011032">
    <property type="entry name" value="GroES-like_sf"/>
</dbReference>
<gene>
    <name evidence="9" type="ORF">MA20_33010</name>
</gene>
<dbReference type="AlphaFoldDB" id="A0A0A3XLS8"/>
<dbReference type="PANTHER" id="PTHR42940">
    <property type="entry name" value="ALCOHOL DEHYDROGENASE 1-RELATED"/>
    <property type="match status" value="1"/>
</dbReference>
<dbReference type="GO" id="GO:0008270">
    <property type="term" value="F:zinc ion binding"/>
    <property type="evidence" value="ECO:0007669"/>
    <property type="project" value="InterPro"/>
</dbReference>
<dbReference type="SUPFAM" id="SSF51735">
    <property type="entry name" value="NAD(P)-binding Rossmann-fold domains"/>
    <property type="match status" value="1"/>
</dbReference>
<dbReference type="STRING" id="375.BKD09_RS11430"/>
<dbReference type="InterPro" id="IPR020843">
    <property type="entry name" value="ER"/>
</dbReference>
<sequence>MKAAVLHEFDEKLTAKEFVKFDDVTDPKISRPMDVIVRIGGAGVCRTDLHIVEGIWRSKVDVKLPYIMGHENAGWVEAIGPGVEGIKVGDSVICHPLVTSGHCLACRRGDDMHALDSSFPGINANGGYAQYLLTGQRSLIKLPKSLAPKDVAPYTDAGLTAYRAAKKASRHLLPGEYVAVIGAGGLGHIGIQVLAALCAAEIIVVDRAEQSLELAKKCGAHHVVKADGNEVEAVLALTDGRGSEAVIDFVGEGDAIAKGLSMTANAGYYYIVGYGGKIDIPTIDMITSEKTIVGNLVGTYAELVELMALADRGLVELHTREYRLSQANDALHDLHHGRIHGRAVLIP</sequence>
<evidence type="ECO:0000256" key="4">
    <source>
        <dbReference type="ARBA" id="ARBA00022723"/>
    </source>
</evidence>
<keyword evidence="6" id="KW-0560">Oxidoreductase</keyword>
<evidence type="ECO:0000256" key="2">
    <source>
        <dbReference type="ARBA" id="ARBA00008072"/>
    </source>
</evidence>
<comment type="caution">
    <text evidence="9">The sequence shown here is derived from an EMBL/GenBank/DDBJ whole genome shotgun (WGS) entry which is preliminary data.</text>
</comment>
<dbReference type="InterPro" id="IPR002328">
    <property type="entry name" value="ADH_Zn_CS"/>
</dbReference>
<comment type="similarity">
    <text evidence="2 7">Belongs to the zinc-containing alcohol dehydrogenase family.</text>
</comment>
<dbReference type="Gene3D" id="3.90.180.10">
    <property type="entry name" value="Medium-chain alcohol dehydrogenases, catalytic domain"/>
    <property type="match status" value="1"/>
</dbReference>
<evidence type="ECO:0000313" key="9">
    <source>
        <dbReference type="EMBL" id="KGT75320.1"/>
    </source>
</evidence>
<name>A0A0A3XLS8_BRAJP</name>
<organism evidence="9 10">
    <name type="scientific">Bradyrhizobium japonicum</name>
    <dbReference type="NCBI Taxonomy" id="375"/>
    <lineage>
        <taxon>Bacteria</taxon>
        <taxon>Pseudomonadati</taxon>
        <taxon>Pseudomonadota</taxon>
        <taxon>Alphaproteobacteria</taxon>
        <taxon>Hyphomicrobiales</taxon>
        <taxon>Nitrobacteraceae</taxon>
        <taxon>Bradyrhizobium</taxon>
    </lineage>
</organism>
<dbReference type="InterPro" id="IPR013149">
    <property type="entry name" value="ADH-like_C"/>
</dbReference>
<dbReference type="EMBL" id="JRPN01000025">
    <property type="protein sequence ID" value="KGT75320.1"/>
    <property type="molecule type" value="Genomic_DNA"/>
</dbReference>
<keyword evidence="5 7" id="KW-0862">Zinc</keyword>
<evidence type="ECO:0000256" key="3">
    <source>
        <dbReference type="ARBA" id="ARBA00013190"/>
    </source>
</evidence>
<dbReference type="PANTHER" id="PTHR42940:SF8">
    <property type="entry name" value="VACUOLAR PROTEIN SORTING-ASSOCIATED PROTEIN 11"/>
    <property type="match status" value="1"/>
</dbReference>
<dbReference type="SMART" id="SM00829">
    <property type="entry name" value="PKS_ER"/>
    <property type="match status" value="1"/>
</dbReference>
<evidence type="ECO:0000259" key="8">
    <source>
        <dbReference type="SMART" id="SM00829"/>
    </source>
</evidence>
<protein>
    <recommendedName>
        <fullName evidence="3">alcohol dehydrogenase</fullName>
        <ecNumber evidence="3">1.1.1.1</ecNumber>
    </recommendedName>
</protein>
<proteinExistence type="inferred from homology"/>
<dbReference type="Proteomes" id="UP000030377">
    <property type="component" value="Unassembled WGS sequence"/>
</dbReference>
<dbReference type="RefSeq" id="WP_028156525.1">
    <property type="nucleotide sequence ID" value="NZ_JANUDC010000001.1"/>
</dbReference>
<dbReference type="SUPFAM" id="SSF50129">
    <property type="entry name" value="GroES-like"/>
    <property type="match status" value="1"/>
</dbReference>
<dbReference type="InterPro" id="IPR036291">
    <property type="entry name" value="NAD(P)-bd_dom_sf"/>
</dbReference>
<dbReference type="Gene3D" id="3.40.50.720">
    <property type="entry name" value="NAD(P)-binding Rossmann-like Domain"/>
    <property type="match status" value="1"/>
</dbReference>
<dbReference type="Pfam" id="PF00107">
    <property type="entry name" value="ADH_zinc_N"/>
    <property type="match status" value="1"/>
</dbReference>
<dbReference type="PROSITE" id="PS00059">
    <property type="entry name" value="ADH_ZINC"/>
    <property type="match status" value="1"/>
</dbReference>
<evidence type="ECO:0000256" key="6">
    <source>
        <dbReference type="ARBA" id="ARBA00023002"/>
    </source>
</evidence>
<reference evidence="9 10" key="1">
    <citation type="submission" date="2014-09" db="EMBL/GenBank/DDBJ databases">
        <title>Draft genome of Bradyrhizobium japonicum Is-34.</title>
        <authorList>
            <person name="Tsurumaru H."/>
            <person name="Yamakawa T."/>
            <person name="Hashimoto S."/>
            <person name="Okizaki K."/>
            <person name="Kanesaki Y."/>
            <person name="Yoshikawa H."/>
            <person name="Yajima S."/>
        </authorList>
    </citation>
    <scope>NUCLEOTIDE SEQUENCE [LARGE SCALE GENOMIC DNA]</scope>
    <source>
        <strain evidence="9 10">Is-34</strain>
    </source>
</reference>
<evidence type="ECO:0000313" key="10">
    <source>
        <dbReference type="Proteomes" id="UP000030377"/>
    </source>
</evidence>
<keyword evidence="4 7" id="KW-0479">Metal-binding</keyword>
<comment type="cofactor">
    <cofactor evidence="1 7">
        <name>Zn(2+)</name>
        <dbReference type="ChEBI" id="CHEBI:29105"/>
    </cofactor>
</comment>
<dbReference type="Pfam" id="PF08240">
    <property type="entry name" value="ADH_N"/>
    <property type="match status" value="1"/>
</dbReference>
<evidence type="ECO:0000256" key="5">
    <source>
        <dbReference type="ARBA" id="ARBA00022833"/>
    </source>
</evidence>
<accession>A0A0A3XLS8</accession>
<dbReference type="InterPro" id="IPR013154">
    <property type="entry name" value="ADH-like_N"/>
</dbReference>
<feature type="domain" description="Enoyl reductase (ER)" evidence="8">
    <location>
        <begin position="14"/>
        <end position="345"/>
    </location>
</feature>
<dbReference type="EC" id="1.1.1.1" evidence="3"/>